<gene>
    <name evidence="4" type="ORF">CAPTEDRAFT_69788</name>
</gene>
<dbReference type="InterPro" id="IPR036052">
    <property type="entry name" value="TrpB-like_PALP_sf"/>
</dbReference>
<dbReference type="Pfam" id="PF14821">
    <property type="entry name" value="Thr_synth_N"/>
    <property type="match status" value="1"/>
</dbReference>
<reference evidence="6" key="1">
    <citation type="submission" date="2012-12" db="EMBL/GenBank/DDBJ databases">
        <authorList>
            <person name="Hellsten U."/>
            <person name="Grimwood J."/>
            <person name="Chapman J.A."/>
            <person name="Shapiro H."/>
            <person name="Aerts A."/>
            <person name="Otillar R.P."/>
            <person name="Terry A.Y."/>
            <person name="Boore J.L."/>
            <person name="Simakov O."/>
            <person name="Marletaz F."/>
            <person name="Cho S.-J."/>
            <person name="Edsinger-Gonzales E."/>
            <person name="Havlak P."/>
            <person name="Kuo D.-H."/>
            <person name="Larsson T."/>
            <person name="Lv J."/>
            <person name="Arendt D."/>
            <person name="Savage R."/>
            <person name="Osoegawa K."/>
            <person name="de Jong P."/>
            <person name="Lindberg D.R."/>
            <person name="Seaver E.C."/>
            <person name="Weisblat D.A."/>
            <person name="Putnam N.H."/>
            <person name="Grigoriev I.V."/>
            <person name="Rokhsar D.S."/>
        </authorList>
    </citation>
    <scope>NUCLEOTIDE SEQUENCE</scope>
    <source>
        <strain evidence="6">I ESC-2004</strain>
    </source>
</reference>
<name>R7TCG5_CAPTE</name>
<feature type="non-terminal residue" evidence="4">
    <location>
        <position position="126"/>
    </location>
</feature>
<dbReference type="AlphaFoldDB" id="R7TCG5"/>
<dbReference type="OMA" id="SCAGRTM"/>
<dbReference type="InterPro" id="IPR000634">
    <property type="entry name" value="Ser/Thr_deHydtase_PyrdxlP-BS"/>
</dbReference>
<organism evidence="4">
    <name type="scientific">Capitella teleta</name>
    <name type="common">Polychaete worm</name>
    <dbReference type="NCBI Taxonomy" id="283909"/>
    <lineage>
        <taxon>Eukaryota</taxon>
        <taxon>Metazoa</taxon>
        <taxon>Spiralia</taxon>
        <taxon>Lophotrochozoa</taxon>
        <taxon>Annelida</taxon>
        <taxon>Polychaeta</taxon>
        <taxon>Sedentaria</taxon>
        <taxon>Scolecida</taxon>
        <taxon>Capitellidae</taxon>
        <taxon>Capitella</taxon>
    </lineage>
</organism>
<feature type="domain" description="Threonine synthase N-terminal" evidence="3">
    <location>
        <begin position="2"/>
        <end position="78"/>
    </location>
</feature>
<dbReference type="EMBL" id="AMQN01031161">
    <property type="status" value="NOT_ANNOTATED_CDS"/>
    <property type="molecule type" value="Genomic_DNA"/>
</dbReference>
<comment type="cofactor">
    <cofactor evidence="1">
        <name>pyridoxal 5'-phosphate</name>
        <dbReference type="ChEBI" id="CHEBI:597326"/>
    </cofactor>
</comment>
<dbReference type="OrthoDB" id="5203861at2759"/>
<evidence type="ECO:0000313" key="4">
    <source>
        <dbReference type="EMBL" id="ELT91418.1"/>
    </source>
</evidence>
<dbReference type="STRING" id="283909.R7TCG5"/>
<dbReference type="PANTHER" id="PTHR42690">
    <property type="entry name" value="THREONINE SYNTHASE FAMILY MEMBER"/>
    <property type="match status" value="1"/>
</dbReference>
<dbReference type="GO" id="GO:0006520">
    <property type="term" value="P:amino acid metabolic process"/>
    <property type="evidence" value="ECO:0007669"/>
    <property type="project" value="InterPro"/>
</dbReference>
<dbReference type="InterPro" id="IPR051166">
    <property type="entry name" value="Threonine_Synthase"/>
</dbReference>
<evidence type="ECO:0000256" key="1">
    <source>
        <dbReference type="ARBA" id="ARBA00001933"/>
    </source>
</evidence>
<dbReference type="HOGENOM" id="CLU_130283_0_0_1"/>
<dbReference type="GO" id="GO:0030170">
    <property type="term" value="F:pyridoxal phosphate binding"/>
    <property type="evidence" value="ECO:0007669"/>
    <property type="project" value="InterPro"/>
</dbReference>
<dbReference type="Proteomes" id="UP000014760">
    <property type="component" value="Unassembled WGS sequence"/>
</dbReference>
<dbReference type="InterPro" id="IPR037158">
    <property type="entry name" value="Thr_synth_N_sf"/>
</dbReference>
<reference evidence="4 6" key="2">
    <citation type="journal article" date="2013" name="Nature">
        <title>Insights into bilaterian evolution from three spiralian genomes.</title>
        <authorList>
            <person name="Simakov O."/>
            <person name="Marletaz F."/>
            <person name="Cho S.J."/>
            <person name="Edsinger-Gonzales E."/>
            <person name="Havlak P."/>
            <person name="Hellsten U."/>
            <person name="Kuo D.H."/>
            <person name="Larsson T."/>
            <person name="Lv J."/>
            <person name="Arendt D."/>
            <person name="Savage R."/>
            <person name="Osoegawa K."/>
            <person name="de Jong P."/>
            <person name="Grimwood J."/>
            <person name="Chapman J.A."/>
            <person name="Shapiro H."/>
            <person name="Aerts A."/>
            <person name="Otillar R.P."/>
            <person name="Terry A.Y."/>
            <person name="Boore J.L."/>
            <person name="Grigoriev I.V."/>
            <person name="Lindberg D.R."/>
            <person name="Seaver E.C."/>
            <person name="Weisblat D.A."/>
            <person name="Putnam N.H."/>
            <person name="Rokhsar D.S."/>
        </authorList>
    </citation>
    <scope>NUCLEOTIDE SEQUENCE</scope>
    <source>
        <strain evidence="4 6">I ESC-2004</strain>
    </source>
</reference>
<dbReference type="EnsemblMetazoa" id="CapteT69788">
    <property type="protein sequence ID" value="CapteP69788"/>
    <property type="gene ID" value="CapteG69788"/>
</dbReference>
<dbReference type="PANTHER" id="PTHR42690:SF1">
    <property type="entry name" value="THREONINE SYNTHASE-LIKE 2"/>
    <property type="match status" value="1"/>
</dbReference>
<evidence type="ECO:0000313" key="6">
    <source>
        <dbReference type="Proteomes" id="UP000014760"/>
    </source>
</evidence>
<proteinExistence type="predicted"/>
<reference evidence="5" key="3">
    <citation type="submission" date="2015-06" db="UniProtKB">
        <authorList>
            <consortium name="EnsemblMetazoa"/>
        </authorList>
    </citation>
    <scope>IDENTIFICATION</scope>
</reference>
<dbReference type="Gene3D" id="3.90.1380.10">
    <property type="entry name" value="Threonine synthase, N-terminal domain"/>
    <property type="match status" value="1"/>
</dbReference>
<dbReference type="PROSITE" id="PS00165">
    <property type="entry name" value="DEHYDRATASE_SER_THR"/>
    <property type="match status" value="1"/>
</dbReference>
<evidence type="ECO:0000256" key="2">
    <source>
        <dbReference type="ARBA" id="ARBA00022898"/>
    </source>
</evidence>
<evidence type="ECO:0000259" key="3">
    <source>
        <dbReference type="Pfam" id="PF14821"/>
    </source>
</evidence>
<sequence>MKFVSTRGGDQVEGLGPVAEYGLAHDGGLFVPASWPKLSEEQWSAFAGQPYEKAVAGVFGLFSGQEFANLEQLIARTYQNFDHPERAPLHQIGDKEWVLELFHGPTFAFKDFAMCWLAVLIEHLLQ</sequence>
<dbReference type="SUPFAM" id="SSF53686">
    <property type="entry name" value="Tryptophan synthase beta subunit-like PLP-dependent enzymes"/>
    <property type="match status" value="1"/>
</dbReference>
<protein>
    <recommendedName>
        <fullName evidence="3">Threonine synthase N-terminal domain-containing protein</fullName>
    </recommendedName>
</protein>
<keyword evidence="2" id="KW-0663">Pyridoxal phosphate</keyword>
<accession>R7TCG5</accession>
<dbReference type="EMBL" id="KB310506">
    <property type="protein sequence ID" value="ELT91418.1"/>
    <property type="molecule type" value="Genomic_DNA"/>
</dbReference>
<evidence type="ECO:0000313" key="5">
    <source>
        <dbReference type="EnsemblMetazoa" id="CapteP69788"/>
    </source>
</evidence>
<dbReference type="InterPro" id="IPR029144">
    <property type="entry name" value="Thr_synth_N"/>
</dbReference>
<keyword evidence="6" id="KW-1185">Reference proteome</keyword>